<proteinExistence type="predicted"/>
<feature type="compositionally biased region" description="Basic and acidic residues" evidence="1">
    <location>
        <begin position="190"/>
        <end position="201"/>
    </location>
</feature>
<evidence type="ECO:0000313" key="3">
    <source>
        <dbReference type="EMBL" id="NEC92619.1"/>
    </source>
</evidence>
<evidence type="ECO:0000256" key="1">
    <source>
        <dbReference type="SAM" id="MobiDB-lite"/>
    </source>
</evidence>
<feature type="compositionally biased region" description="Basic residues" evidence="1">
    <location>
        <begin position="64"/>
        <end position="75"/>
    </location>
</feature>
<dbReference type="Pfam" id="PF14279">
    <property type="entry name" value="HNH_5"/>
    <property type="match status" value="1"/>
</dbReference>
<gene>
    <name evidence="3" type="ORF">G3I71_44300</name>
</gene>
<protein>
    <submittedName>
        <fullName evidence="3">HNH endonuclease</fullName>
    </submittedName>
</protein>
<evidence type="ECO:0000259" key="2">
    <source>
        <dbReference type="SMART" id="SM00507"/>
    </source>
</evidence>
<feature type="compositionally biased region" description="Basic residues" evidence="1">
    <location>
        <begin position="27"/>
        <end position="38"/>
    </location>
</feature>
<sequence>MTWRWRHERGPQLPGPHVFGESGRLSEHRRRSGSQRRGSRTDGGSASGLPGRRPGVSNRPPHLNSHRRRARKQRLAARDGQQCYYCRRPFRDLREATADHIAPVSLWRSWSVSSLVLACRPCNEAKADRFPLSLALVLLVWADPTAPVVRPVDVPLLARLAAANRSPLTCVTSRVTPRVTPRSAAVGSADSDRQRSTRSLHESTSPCTRRRPTTRPDCLRAPRPVRVCVRPTGEATPA</sequence>
<feature type="region of interest" description="Disordered" evidence="1">
    <location>
        <begin position="181"/>
        <end position="218"/>
    </location>
</feature>
<feature type="region of interest" description="Disordered" evidence="1">
    <location>
        <begin position="1"/>
        <end position="76"/>
    </location>
</feature>
<dbReference type="GO" id="GO:0004519">
    <property type="term" value="F:endonuclease activity"/>
    <property type="evidence" value="ECO:0007669"/>
    <property type="project" value="UniProtKB-KW"/>
</dbReference>
<dbReference type="CDD" id="cd00085">
    <property type="entry name" value="HNHc"/>
    <property type="match status" value="1"/>
</dbReference>
<feature type="domain" description="HNH nuclease" evidence="2">
    <location>
        <begin position="70"/>
        <end position="124"/>
    </location>
</feature>
<dbReference type="InterPro" id="IPR052892">
    <property type="entry name" value="NA-targeting_endonuclease"/>
</dbReference>
<dbReference type="InterPro" id="IPR003615">
    <property type="entry name" value="HNH_nuc"/>
</dbReference>
<dbReference type="InterPro" id="IPR029471">
    <property type="entry name" value="HNH_5"/>
</dbReference>
<dbReference type="PANTHER" id="PTHR33877">
    <property type="entry name" value="SLL1193 PROTEIN"/>
    <property type="match status" value="1"/>
</dbReference>
<dbReference type="SMART" id="SM00507">
    <property type="entry name" value="HNHc"/>
    <property type="match status" value="1"/>
</dbReference>
<dbReference type="AlphaFoldDB" id="A0A6B3C7N4"/>
<keyword evidence="3" id="KW-0540">Nuclease</keyword>
<organism evidence="3">
    <name type="scientific">Streptomyces sp. SID12501</name>
    <dbReference type="NCBI Taxonomy" id="2706042"/>
    <lineage>
        <taxon>Bacteria</taxon>
        <taxon>Bacillati</taxon>
        <taxon>Actinomycetota</taxon>
        <taxon>Actinomycetes</taxon>
        <taxon>Kitasatosporales</taxon>
        <taxon>Streptomycetaceae</taxon>
        <taxon>Streptomyces</taxon>
    </lineage>
</organism>
<keyword evidence="3" id="KW-0255">Endonuclease</keyword>
<dbReference type="EMBL" id="JAAGLU010000084">
    <property type="protein sequence ID" value="NEC92619.1"/>
    <property type="molecule type" value="Genomic_DNA"/>
</dbReference>
<dbReference type="PANTHER" id="PTHR33877:SF1">
    <property type="entry name" value="TYPE IV METHYL-DIRECTED RESTRICTION ENZYME ECOKMCRA"/>
    <property type="match status" value="1"/>
</dbReference>
<comment type="caution">
    <text evidence="3">The sequence shown here is derived from an EMBL/GenBank/DDBJ whole genome shotgun (WGS) entry which is preliminary data.</text>
</comment>
<dbReference type="Gene3D" id="1.10.30.50">
    <property type="match status" value="1"/>
</dbReference>
<accession>A0A6B3C7N4</accession>
<reference evidence="3" key="1">
    <citation type="submission" date="2020-01" db="EMBL/GenBank/DDBJ databases">
        <title>Insect and environment-associated Actinomycetes.</title>
        <authorList>
            <person name="Currrie C."/>
            <person name="Chevrette M."/>
            <person name="Carlson C."/>
            <person name="Stubbendieck R."/>
            <person name="Wendt-Pienkowski E."/>
        </authorList>
    </citation>
    <scope>NUCLEOTIDE SEQUENCE</scope>
    <source>
        <strain evidence="3">SID12501</strain>
    </source>
</reference>
<name>A0A6B3C7N4_9ACTN</name>
<keyword evidence="3" id="KW-0378">Hydrolase</keyword>